<dbReference type="CDD" id="cd03230">
    <property type="entry name" value="ABC_DR_subfamily_A"/>
    <property type="match status" value="1"/>
</dbReference>
<reference evidence="5" key="1">
    <citation type="journal article" date="2021" name="PeerJ">
        <title>Extensive microbial diversity within the chicken gut microbiome revealed by metagenomics and culture.</title>
        <authorList>
            <person name="Gilroy R."/>
            <person name="Ravi A."/>
            <person name="Getino M."/>
            <person name="Pursley I."/>
            <person name="Horton D.L."/>
            <person name="Alikhan N.F."/>
            <person name="Baker D."/>
            <person name="Gharbi K."/>
            <person name="Hall N."/>
            <person name="Watson M."/>
            <person name="Adriaenssens E.M."/>
            <person name="Foster-Nyarko E."/>
            <person name="Jarju S."/>
            <person name="Secka A."/>
            <person name="Antonio M."/>
            <person name="Oren A."/>
            <person name="Chaudhuri R.R."/>
            <person name="La Ragione R."/>
            <person name="Hildebrand F."/>
            <person name="Pallen M.J."/>
        </authorList>
    </citation>
    <scope>NUCLEOTIDE SEQUENCE</scope>
    <source>
        <strain evidence="5">ChiW4-1371</strain>
    </source>
</reference>
<dbReference type="SUPFAM" id="SSF52540">
    <property type="entry name" value="P-loop containing nucleoside triphosphate hydrolases"/>
    <property type="match status" value="1"/>
</dbReference>
<dbReference type="InterPro" id="IPR027417">
    <property type="entry name" value="P-loop_NTPase"/>
</dbReference>
<feature type="domain" description="ABC transporter" evidence="4">
    <location>
        <begin position="2"/>
        <end position="212"/>
    </location>
</feature>
<dbReference type="GO" id="GO:0016887">
    <property type="term" value="F:ATP hydrolysis activity"/>
    <property type="evidence" value="ECO:0007669"/>
    <property type="project" value="InterPro"/>
</dbReference>
<reference evidence="5" key="2">
    <citation type="submission" date="2021-04" db="EMBL/GenBank/DDBJ databases">
        <authorList>
            <person name="Gilroy R."/>
        </authorList>
    </citation>
    <scope>NUCLEOTIDE SEQUENCE</scope>
    <source>
        <strain evidence="5">ChiW4-1371</strain>
    </source>
</reference>
<dbReference type="SMART" id="SM00382">
    <property type="entry name" value="AAA"/>
    <property type="match status" value="1"/>
</dbReference>
<dbReference type="InterPro" id="IPR003593">
    <property type="entry name" value="AAA+_ATPase"/>
</dbReference>
<dbReference type="PANTHER" id="PTHR42939:SF1">
    <property type="entry name" value="ABC TRANSPORTER ATP-BINDING PROTEIN ALBC-RELATED"/>
    <property type="match status" value="1"/>
</dbReference>
<dbReference type="InterPro" id="IPR003439">
    <property type="entry name" value="ABC_transporter-like_ATP-bd"/>
</dbReference>
<dbReference type="GO" id="GO:0005524">
    <property type="term" value="F:ATP binding"/>
    <property type="evidence" value="ECO:0007669"/>
    <property type="project" value="UniProtKB-KW"/>
</dbReference>
<comment type="caution">
    <text evidence="5">The sequence shown here is derived from an EMBL/GenBank/DDBJ whole genome shotgun (WGS) entry which is preliminary data.</text>
</comment>
<dbReference type="InterPro" id="IPR017871">
    <property type="entry name" value="ABC_transporter-like_CS"/>
</dbReference>
<evidence type="ECO:0000256" key="1">
    <source>
        <dbReference type="ARBA" id="ARBA00022448"/>
    </source>
</evidence>
<gene>
    <name evidence="5" type="ORF">H9804_04880</name>
</gene>
<evidence type="ECO:0000256" key="3">
    <source>
        <dbReference type="ARBA" id="ARBA00022840"/>
    </source>
</evidence>
<keyword evidence="3 5" id="KW-0067">ATP-binding</keyword>
<keyword evidence="1" id="KW-0813">Transport</keyword>
<keyword evidence="2" id="KW-0547">Nucleotide-binding</keyword>
<organism evidence="5 6">
    <name type="scientific">Candidatus Mucispirillum faecigallinarum</name>
    <dbReference type="NCBI Taxonomy" id="2838699"/>
    <lineage>
        <taxon>Bacteria</taxon>
        <taxon>Pseudomonadati</taxon>
        <taxon>Deferribacterota</taxon>
        <taxon>Deferribacteres</taxon>
        <taxon>Deferribacterales</taxon>
        <taxon>Mucispirillaceae</taxon>
        <taxon>Mucispirillum</taxon>
    </lineage>
</organism>
<dbReference type="InterPro" id="IPR051782">
    <property type="entry name" value="ABC_Transporter_VariousFunc"/>
</dbReference>
<dbReference type="PROSITE" id="PS50893">
    <property type="entry name" value="ABC_TRANSPORTER_2"/>
    <property type="match status" value="1"/>
</dbReference>
<dbReference type="Gene3D" id="3.40.50.300">
    <property type="entry name" value="P-loop containing nucleotide triphosphate hydrolases"/>
    <property type="match status" value="1"/>
</dbReference>
<dbReference type="EMBL" id="DXAQ01000077">
    <property type="protein sequence ID" value="HIZ89259.1"/>
    <property type="molecule type" value="Genomic_DNA"/>
</dbReference>
<sequence length="212" mass="23910">MIEIENLCKSFKNQSVLNGINLSIGSDDKIILLGQNGAGKTTLIRCILGEYFPDSGSVSVYGTKPYIKREAALSHVSFVPQIPPPLNLTVNELLSYSSGLSGFDKNKVIEYCNMLDFDIKPHLVKTFYKFSGGMKQKLLIAIAFARDTDFYIFDEPTANLDTAGREKFYIMLEKLMKGKSFIMISHRIDEVKNIVNRNIELDLGRIVRDEKI</sequence>
<dbReference type="Proteomes" id="UP000824176">
    <property type="component" value="Unassembled WGS sequence"/>
</dbReference>
<protein>
    <submittedName>
        <fullName evidence="5">ABC transporter ATP-binding protein</fullName>
    </submittedName>
</protein>
<dbReference type="Pfam" id="PF00005">
    <property type="entry name" value="ABC_tran"/>
    <property type="match status" value="1"/>
</dbReference>
<dbReference type="PROSITE" id="PS00211">
    <property type="entry name" value="ABC_TRANSPORTER_1"/>
    <property type="match status" value="1"/>
</dbReference>
<proteinExistence type="predicted"/>
<evidence type="ECO:0000259" key="4">
    <source>
        <dbReference type="PROSITE" id="PS50893"/>
    </source>
</evidence>
<name>A0A9D2GU90_9BACT</name>
<evidence type="ECO:0000256" key="2">
    <source>
        <dbReference type="ARBA" id="ARBA00022741"/>
    </source>
</evidence>
<dbReference type="PANTHER" id="PTHR42939">
    <property type="entry name" value="ABC TRANSPORTER ATP-BINDING PROTEIN ALBC-RELATED"/>
    <property type="match status" value="1"/>
</dbReference>
<accession>A0A9D2GU90</accession>
<evidence type="ECO:0000313" key="5">
    <source>
        <dbReference type="EMBL" id="HIZ89259.1"/>
    </source>
</evidence>
<dbReference type="AlphaFoldDB" id="A0A9D2GU90"/>
<evidence type="ECO:0000313" key="6">
    <source>
        <dbReference type="Proteomes" id="UP000824176"/>
    </source>
</evidence>